<proteinExistence type="predicted"/>
<dbReference type="RefSeq" id="WP_369765846.1">
    <property type="nucleotide sequence ID" value="NZ_CP165627.1"/>
</dbReference>
<sequence length="165" mass="19365">MNMAIHKLDLGEFDEIDYNLIAIHTALEDYRLAFFINQKLPIILGKSKDEVQINIKEGETKFSRFYYYDSENAISWNLIQNKNEVYQDQKKDIAQNLFSNITMEISTKVYLLPEFKKADYFLKIENTQDTINVSKIKEILNTIESISTVYTVDTNQIKSKNNLIF</sequence>
<dbReference type="NCBIfam" id="NF033205">
    <property type="entry name" value="IPExxxVDY"/>
    <property type="match status" value="1"/>
</dbReference>
<accession>A0AB39WNG1</accession>
<evidence type="ECO:0000313" key="1">
    <source>
        <dbReference type="EMBL" id="XDV02817.1"/>
    </source>
</evidence>
<dbReference type="AlphaFoldDB" id="A0AB39WNG1"/>
<dbReference type="EMBL" id="CP165627">
    <property type="protein sequence ID" value="XDV02817.1"/>
    <property type="molecule type" value="Genomic_DNA"/>
</dbReference>
<gene>
    <name evidence="1" type="ORF">AB3G32_03985</name>
</gene>
<dbReference type="InterPro" id="IPR047690">
    <property type="entry name" value="IPExxxVDY_fam"/>
</dbReference>
<protein>
    <submittedName>
        <fullName evidence="1">IPExxxVDY family protein</fullName>
    </submittedName>
</protein>
<name>A0AB39WNG1_9FLAO</name>
<organism evidence="1">
    <name type="scientific">Flavobacterium sp. WC2429</name>
    <dbReference type="NCBI Taxonomy" id="3234140"/>
    <lineage>
        <taxon>Bacteria</taxon>
        <taxon>Pseudomonadati</taxon>
        <taxon>Bacteroidota</taxon>
        <taxon>Flavobacteriia</taxon>
        <taxon>Flavobacteriales</taxon>
        <taxon>Flavobacteriaceae</taxon>
        <taxon>Flavobacterium</taxon>
    </lineage>
</organism>
<reference evidence="1" key="1">
    <citation type="submission" date="2024-07" db="EMBL/GenBank/DDBJ databases">
        <authorList>
            <person name="Biller S.J."/>
        </authorList>
    </citation>
    <scope>NUCLEOTIDE SEQUENCE</scope>
    <source>
        <strain evidence="1">WC2429</strain>
    </source>
</reference>